<dbReference type="InterPro" id="IPR029035">
    <property type="entry name" value="DHS-like_NAD/FAD-binding_dom"/>
</dbReference>
<evidence type="ECO:0000256" key="4">
    <source>
        <dbReference type="PROSITE-ProRule" id="PRU00236"/>
    </source>
</evidence>
<proteinExistence type="predicted"/>
<feature type="binding site" evidence="4">
    <location>
        <position position="132"/>
    </location>
    <ligand>
        <name>Zn(2+)</name>
        <dbReference type="ChEBI" id="CHEBI:29105"/>
    </ligand>
</feature>
<dbReference type="InterPro" id="IPR026590">
    <property type="entry name" value="Ssirtuin_cat_dom"/>
</dbReference>
<evidence type="ECO:0000259" key="5">
    <source>
        <dbReference type="PROSITE" id="PS50305"/>
    </source>
</evidence>
<evidence type="ECO:0000256" key="3">
    <source>
        <dbReference type="ARBA" id="ARBA00023027"/>
    </source>
</evidence>
<evidence type="ECO:0000256" key="1">
    <source>
        <dbReference type="ARBA" id="ARBA00012928"/>
    </source>
</evidence>
<dbReference type="GO" id="GO:0017136">
    <property type="term" value="F:histone deacetylase activity, NAD-dependent"/>
    <property type="evidence" value="ECO:0007669"/>
    <property type="project" value="TreeGrafter"/>
</dbReference>
<feature type="binding site" evidence="4">
    <location>
        <position position="154"/>
    </location>
    <ligand>
        <name>Zn(2+)</name>
        <dbReference type="ChEBI" id="CHEBI:29105"/>
    </ligand>
</feature>
<name>A0A0S6WAJ2_VECG1</name>
<dbReference type="Gene3D" id="3.30.1600.10">
    <property type="entry name" value="SIR2/SIRT2 'Small Domain"/>
    <property type="match status" value="1"/>
</dbReference>
<dbReference type="InterPro" id="IPR050134">
    <property type="entry name" value="NAD-dep_sirtuin_deacylases"/>
</dbReference>
<keyword evidence="3" id="KW-0520">NAD</keyword>
<accession>A0A0S6WAJ2</accession>
<dbReference type="SUPFAM" id="SSF52467">
    <property type="entry name" value="DHS-like NAD/FAD-binding domain"/>
    <property type="match status" value="1"/>
</dbReference>
<dbReference type="CDD" id="cd01407">
    <property type="entry name" value="SIR2-fam"/>
    <property type="match status" value="1"/>
</dbReference>
<feature type="binding site" evidence="4">
    <location>
        <position position="129"/>
    </location>
    <ligand>
        <name>Zn(2+)</name>
        <dbReference type="ChEBI" id="CHEBI:29105"/>
    </ligand>
</feature>
<dbReference type="PANTHER" id="PTHR11085">
    <property type="entry name" value="NAD-DEPENDENT PROTEIN DEACYLASE SIRTUIN-5, MITOCHONDRIAL-RELATED"/>
    <property type="match status" value="1"/>
</dbReference>
<dbReference type="NCBIfam" id="NF001753">
    <property type="entry name" value="PRK00481.1-3"/>
    <property type="match status" value="1"/>
</dbReference>
<evidence type="ECO:0000313" key="6">
    <source>
        <dbReference type="EMBL" id="GAK55329.1"/>
    </source>
</evidence>
<dbReference type="GO" id="GO:0070403">
    <property type="term" value="F:NAD+ binding"/>
    <property type="evidence" value="ECO:0007669"/>
    <property type="project" value="InterPro"/>
</dbReference>
<feature type="active site" description="Proton acceptor" evidence="4">
    <location>
        <position position="121"/>
    </location>
</feature>
<protein>
    <recommendedName>
        <fullName evidence="1">protein acetyllysine N-acetyltransferase</fullName>
        <ecNumber evidence="1">2.3.1.286</ecNumber>
    </recommendedName>
</protein>
<keyword evidence="4" id="KW-0479">Metal-binding</keyword>
<dbReference type="STRING" id="1499967.U27_02161"/>
<dbReference type="eggNOG" id="COG0846">
    <property type="taxonomic scope" value="Bacteria"/>
</dbReference>
<feature type="domain" description="Deacetylase sirtuin-type" evidence="5">
    <location>
        <begin position="1"/>
        <end position="256"/>
    </location>
</feature>
<evidence type="ECO:0000256" key="2">
    <source>
        <dbReference type="ARBA" id="ARBA00022679"/>
    </source>
</evidence>
<keyword evidence="4" id="KW-0862">Zinc</keyword>
<dbReference type="PANTHER" id="PTHR11085:SF4">
    <property type="entry name" value="NAD-DEPENDENT PROTEIN DEACYLASE"/>
    <property type="match status" value="1"/>
</dbReference>
<dbReference type="AlphaFoldDB" id="A0A0S6WAJ2"/>
<dbReference type="InterPro" id="IPR003000">
    <property type="entry name" value="Sirtuin"/>
</dbReference>
<dbReference type="InterPro" id="IPR026591">
    <property type="entry name" value="Sirtuin_cat_small_dom_sf"/>
</dbReference>
<dbReference type="Pfam" id="PF02146">
    <property type="entry name" value="SIR2"/>
    <property type="match status" value="1"/>
</dbReference>
<dbReference type="GO" id="GO:0046872">
    <property type="term" value="F:metal ion binding"/>
    <property type="evidence" value="ECO:0007669"/>
    <property type="project" value="UniProtKB-KW"/>
</dbReference>
<gene>
    <name evidence="6" type="ORF">U27_02161</name>
</gene>
<keyword evidence="2" id="KW-0808">Transferase</keyword>
<dbReference type="PROSITE" id="PS50305">
    <property type="entry name" value="SIRTUIN"/>
    <property type="match status" value="1"/>
</dbReference>
<dbReference type="EMBL" id="DF820463">
    <property type="protein sequence ID" value="GAK55329.1"/>
    <property type="molecule type" value="Genomic_DNA"/>
</dbReference>
<organism evidence="6">
    <name type="scientific">Vecturithrix granuli</name>
    <dbReference type="NCBI Taxonomy" id="1499967"/>
    <lineage>
        <taxon>Bacteria</taxon>
        <taxon>Candidatus Moduliflexota</taxon>
        <taxon>Candidatus Vecturitrichia</taxon>
        <taxon>Candidatus Vecturitrichales</taxon>
        <taxon>Candidatus Vecturitrichaceae</taxon>
        <taxon>Candidatus Vecturithrix</taxon>
    </lineage>
</organism>
<dbReference type="Gene3D" id="3.40.50.1220">
    <property type="entry name" value="TPP-binding domain"/>
    <property type="match status" value="1"/>
</dbReference>
<dbReference type="HOGENOM" id="CLU_023643_3_0_0"/>
<keyword evidence="7" id="KW-1185">Reference proteome</keyword>
<feature type="binding site" evidence="4">
    <location>
        <position position="156"/>
    </location>
    <ligand>
        <name>Zn(2+)</name>
        <dbReference type="ChEBI" id="CHEBI:29105"/>
    </ligand>
</feature>
<dbReference type="Proteomes" id="UP000030661">
    <property type="component" value="Unassembled WGS sequence"/>
</dbReference>
<dbReference type="EC" id="2.3.1.286" evidence="1"/>
<sequence>MNEGILQIAKRIAAGGKNIVFTGAGISTESGIPDYRSDGGIWEKHRPIYYDEFMSSKEARIEYWRRKANLYPDLVNAQPNPAHHALVDLYKMGLLEAVITQNIDGLHQKAGLPDERVIELHGNSQRVRCTRCGKLSPLDDAYRRVKAGDLAPECECGGYLKPDTISFGQMMPAEKVRRAVELSNACDLFLVIGSTLIVHPAALMPDYAKRHGSFLAIINLSETPYDNVCDVLIRAKAGEVLPAIVEASSVMKSRSL</sequence>
<reference evidence="6" key="1">
    <citation type="journal article" date="2015" name="PeerJ">
        <title>First genomic representation of candidate bacterial phylum KSB3 points to enhanced environmental sensing as a trigger of wastewater bulking.</title>
        <authorList>
            <person name="Sekiguchi Y."/>
            <person name="Ohashi A."/>
            <person name="Parks D.H."/>
            <person name="Yamauchi T."/>
            <person name="Tyson G.W."/>
            <person name="Hugenholtz P."/>
        </authorList>
    </citation>
    <scope>NUCLEOTIDE SEQUENCE [LARGE SCALE GENOMIC DNA]</scope>
</reference>
<evidence type="ECO:0000313" key="7">
    <source>
        <dbReference type="Proteomes" id="UP000030661"/>
    </source>
</evidence>